<reference evidence="14 15" key="1">
    <citation type="submission" date="2013-02" db="EMBL/GenBank/DDBJ databases">
        <title>Genome sequence of Candida maltosa Xu316, a potential industrial strain for xylitol and ethanol production.</title>
        <authorList>
            <person name="Yu J."/>
            <person name="Wang Q."/>
            <person name="Geng X."/>
            <person name="Bao W."/>
            <person name="He P."/>
            <person name="Cai J."/>
        </authorList>
    </citation>
    <scope>NUCLEOTIDE SEQUENCE [LARGE SCALE GENOMIC DNA]</scope>
    <source>
        <strain evidence="15">Xu316</strain>
    </source>
</reference>
<dbReference type="EMBL" id="AOGT01000958">
    <property type="protein sequence ID" value="EMG48831.1"/>
    <property type="molecule type" value="Genomic_DNA"/>
</dbReference>
<dbReference type="FunFam" id="3.40.850.10:FF:000019">
    <property type="entry name" value="Kinesin-like protein KIN-5D"/>
    <property type="match status" value="1"/>
</dbReference>
<keyword evidence="5 9" id="KW-0067">ATP-binding</keyword>
<accession>M3IQQ6</accession>
<dbReference type="InterPro" id="IPR036961">
    <property type="entry name" value="Kinesin_motor_dom_sf"/>
</dbReference>
<dbReference type="PANTHER" id="PTHR47970:SF12">
    <property type="entry name" value="KINESIN FAMILY MEMBER 11"/>
    <property type="match status" value="1"/>
</dbReference>
<sequence length="846" mass="95960">MSNIQVIVRCRGRNSQEVTAKSPVVVELSDDNFSITDPFVTVNQISKTRTSTTSSSLDDSQKKTYTFDQIYGSQADQSLVYSQIAHPLLLDFLHGINVSILAYGQTGTGKTYTMSGLDANNTLDETSEMAGIIPRLLRELFEKLSSSSNDFMVKISYLEIYNEELIDLLNNGNGNSRKLRIHEKNAGKSKAISVHNLTEYCINDYQQGIKYLKMGLQKKKTSTTNMNDNSSRSHTIFSLQLFRKISPDDESLYRISKMNLVDLAGSENISRSGSIVKEAGGINQSLLTLGRVINSLNETKSQHIPYRESKLTYILQDSLGGNTKTTLIATISPAQVNFMETCSTLDYASKAKNIKNTPRIGLDSEVIMKKTLVKTLAQELTQINMDLIATRTKNGIYLDPENYDQIIQEHESLKTQAKEDRLRIESLNAKVGTLEFTKQENKQEIDKLKREVEEYKAKLNIMDNKYREAVNLNQTNEQTITDLNEKLKRAFKKSSDSAKMLMNLLSTHLSASVDIIKKSQTLQSTNKFADELSTFEGELTRRLSEYQKSLQIKVEQYQQDVENVVNRDLTSYIGVFQDNFDKLLSFQNEYSNSTNEIIHDLRIVNEKLSGFLKDDYLNGLGSKLDSQLENIIDTNFSELFENLKKSMTKELSERKNNVVKEYQNMSNQEISKERKNLLKMETSWHDQISTMIPKLESGLNGIDGKHQHAKSEVVKISNTDLFTNINQLSQNKISIPEHPDVSKISKISTDIKELNHRVADNLEQIENELSEIQRFDTEMVKISPIKESGQPTKFVISPTKATKNRRHSGLNGTPSKIPVLQRSKTDEDPSNVKRRKILHTVDNVLL</sequence>
<dbReference type="OrthoDB" id="3176171at2759"/>
<dbReference type="PROSITE" id="PS50067">
    <property type="entry name" value="KINESIN_MOTOR_2"/>
    <property type="match status" value="1"/>
</dbReference>
<dbReference type="InterPro" id="IPR019821">
    <property type="entry name" value="Kinesin_motor_CS"/>
</dbReference>
<evidence type="ECO:0000256" key="6">
    <source>
        <dbReference type="ARBA" id="ARBA00023175"/>
    </source>
</evidence>
<keyword evidence="15" id="KW-1185">Reference proteome</keyword>
<dbReference type="GO" id="GO:0072686">
    <property type="term" value="C:mitotic spindle"/>
    <property type="evidence" value="ECO:0007669"/>
    <property type="project" value="TreeGrafter"/>
</dbReference>
<keyword evidence="3 10" id="KW-0493">Microtubule</keyword>
<dbReference type="STRING" id="1245528.M3IQQ6"/>
<comment type="similarity">
    <text evidence="8">Belongs to the TRAFAC class myosin-kinesin ATPase superfamily. Kinesin family. KIN-5/BimC subfamily.</text>
</comment>
<keyword evidence="7" id="KW-0206">Cytoskeleton</keyword>
<dbReference type="HOGENOM" id="CLU_001485_33_3_1"/>
<dbReference type="GO" id="GO:0008574">
    <property type="term" value="F:plus-end-directed microtubule motor activity"/>
    <property type="evidence" value="ECO:0007669"/>
    <property type="project" value="TreeGrafter"/>
</dbReference>
<evidence type="ECO:0000256" key="12">
    <source>
        <dbReference type="SAM" id="MobiDB-lite"/>
    </source>
</evidence>
<dbReference type="GO" id="GO:0008017">
    <property type="term" value="F:microtubule binding"/>
    <property type="evidence" value="ECO:0007669"/>
    <property type="project" value="InterPro"/>
</dbReference>
<evidence type="ECO:0000256" key="9">
    <source>
        <dbReference type="PROSITE-ProRule" id="PRU00283"/>
    </source>
</evidence>
<feature type="domain" description="Kinesin motor" evidence="13">
    <location>
        <begin position="3"/>
        <end position="354"/>
    </location>
</feature>
<gene>
    <name evidence="14" type="ORF">G210_0537</name>
</gene>
<evidence type="ECO:0000313" key="14">
    <source>
        <dbReference type="EMBL" id="EMG48831.1"/>
    </source>
</evidence>
<dbReference type="InterPro" id="IPR001752">
    <property type="entry name" value="Kinesin_motor_dom"/>
</dbReference>
<dbReference type="GO" id="GO:0005524">
    <property type="term" value="F:ATP binding"/>
    <property type="evidence" value="ECO:0007669"/>
    <property type="project" value="UniProtKB-UniRule"/>
</dbReference>
<evidence type="ECO:0000256" key="10">
    <source>
        <dbReference type="RuleBase" id="RU000394"/>
    </source>
</evidence>
<dbReference type="PRINTS" id="PR00380">
    <property type="entry name" value="KINESINHEAVY"/>
</dbReference>
<feature type="region of interest" description="Disordered" evidence="12">
    <location>
        <begin position="800"/>
        <end position="832"/>
    </location>
</feature>
<dbReference type="PANTHER" id="PTHR47970">
    <property type="entry name" value="KINESIN-LIKE PROTEIN KIF11"/>
    <property type="match status" value="1"/>
</dbReference>
<evidence type="ECO:0000256" key="3">
    <source>
        <dbReference type="ARBA" id="ARBA00022701"/>
    </source>
</evidence>
<comment type="caution">
    <text evidence="14">The sequence shown here is derived from an EMBL/GenBank/DDBJ whole genome shotgun (WGS) entry which is preliminary data.</text>
</comment>
<keyword evidence="6 9" id="KW-0505">Motor protein</keyword>
<evidence type="ECO:0000256" key="4">
    <source>
        <dbReference type="ARBA" id="ARBA00022741"/>
    </source>
</evidence>
<dbReference type="Pfam" id="PF00225">
    <property type="entry name" value="Kinesin"/>
    <property type="match status" value="1"/>
</dbReference>
<dbReference type="Gene3D" id="3.40.850.10">
    <property type="entry name" value="Kinesin motor domain"/>
    <property type="match status" value="1"/>
</dbReference>
<feature type="coiled-coil region" evidence="11">
    <location>
        <begin position="410"/>
        <end position="472"/>
    </location>
</feature>
<protein>
    <recommendedName>
        <fullName evidence="10">Kinesin-like protein</fullName>
    </recommendedName>
</protein>
<dbReference type="AlphaFoldDB" id="M3IQQ6"/>
<dbReference type="GO" id="GO:0000073">
    <property type="term" value="P:initial mitotic spindle pole body separation"/>
    <property type="evidence" value="ECO:0007669"/>
    <property type="project" value="TreeGrafter"/>
</dbReference>
<dbReference type="SUPFAM" id="SSF52540">
    <property type="entry name" value="P-loop containing nucleoside triphosphate hydrolases"/>
    <property type="match status" value="1"/>
</dbReference>
<name>M3IQQ6_CANMX</name>
<evidence type="ECO:0000256" key="1">
    <source>
        <dbReference type="ARBA" id="ARBA00004245"/>
    </source>
</evidence>
<dbReference type="Proteomes" id="UP000011777">
    <property type="component" value="Unassembled WGS sequence"/>
</dbReference>
<organism evidence="14 15">
    <name type="scientific">Candida maltosa (strain Xu316)</name>
    <name type="common">Yeast</name>
    <dbReference type="NCBI Taxonomy" id="1245528"/>
    <lineage>
        <taxon>Eukaryota</taxon>
        <taxon>Fungi</taxon>
        <taxon>Dikarya</taxon>
        <taxon>Ascomycota</taxon>
        <taxon>Saccharomycotina</taxon>
        <taxon>Pichiomycetes</taxon>
        <taxon>Debaryomycetaceae</taxon>
        <taxon>Candida/Lodderomyces clade</taxon>
        <taxon>Candida</taxon>
    </lineage>
</organism>
<comment type="subcellular location">
    <subcellularLocation>
        <location evidence="1">Cytoplasm</location>
        <location evidence="1">Cytoskeleton</location>
    </subcellularLocation>
</comment>
<evidence type="ECO:0000256" key="2">
    <source>
        <dbReference type="ARBA" id="ARBA00022490"/>
    </source>
</evidence>
<dbReference type="PROSITE" id="PS00411">
    <property type="entry name" value="KINESIN_MOTOR_1"/>
    <property type="match status" value="1"/>
</dbReference>
<evidence type="ECO:0000256" key="8">
    <source>
        <dbReference type="ARBA" id="ARBA00034704"/>
    </source>
</evidence>
<keyword evidence="4 9" id="KW-0547">Nucleotide-binding</keyword>
<dbReference type="InterPro" id="IPR027417">
    <property type="entry name" value="P-loop_NTPase"/>
</dbReference>
<dbReference type="SMART" id="SM00129">
    <property type="entry name" value="KISc"/>
    <property type="match status" value="1"/>
</dbReference>
<dbReference type="InterPro" id="IPR047149">
    <property type="entry name" value="KIF11-like"/>
</dbReference>
<dbReference type="GO" id="GO:0005876">
    <property type="term" value="C:spindle microtubule"/>
    <property type="evidence" value="ECO:0007669"/>
    <property type="project" value="TreeGrafter"/>
</dbReference>
<proteinExistence type="inferred from homology"/>
<dbReference type="OMA" id="NNDICER"/>
<evidence type="ECO:0000256" key="5">
    <source>
        <dbReference type="ARBA" id="ARBA00022840"/>
    </source>
</evidence>
<evidence type="ECO:0000259" key="13">
    <source>
        <dbReference type="PROSITE" id="PS50067"/>
    </source>
</evidence>
<feature type="binding site" evidence="9">
    <location>
        <begin position="104"/>
        <end position="111"/>
    </location>
    <ligand>
        <name>ATP</name>
        <dbReference type="ChEBI" id="CHEBI:30616"/>
    </ligand>
</feature>
<evidence type="ECO:0000256" key="11">
    <source>
        <dbReference type="SAM" id="Coils"/>
    </source>
</evidence>
<evidence type="ECO:0000256" key="7">
    <source>
        <dbReference type="ARBA" id="ARBA00023212"/>
    </source>
</evidence>
<dbReference type="eggNOG" id="KOG0243">
    <property type="taxonomic scope" value="Eukaryota"/>
</dbReference>
<keyword evidence="11" id="KW-0175">Coiled coil</keyword>
<evidence type="ECO:0000313" key="15">
    <source>
        <dbReference type="Proteomes" id="UP000011777"/>
    </source>
</evidence>
<dbReference type="GO" id="GO:0005634">
    <property type="term" value="C:nucleus"/>
    <property type="evidence" value="ECO:0007669"/>
    <property type="project" value="TreeGrafter"/>
</dbReference>
<keyword evidence="2" id="KW-0963">Cytoplasm</keyword>
<dbReference type="GO" id="GO:0007018">
    <property type="term" value="P:microtubule-based movement"/>
    <property type="evidence" value="ECO:0007669"/>
    <property type="project" value="InterPro"/>
</dbReference>